<dbReference type="AlphaFoldDB" id="A0A117PM78"/>
<dbReference type="OrthoDB" id="3540409at2"/>
<dbReference type="EMBL" id="LMWJ01000001">
    <property type="protein sequence ID" value="KUM82242.1"/>
    <property type="molecule type" value="Genomic_DNA"/>
</dbReference>
<dbReference type="RefSeq" id="WP_062143539.1">
    <property type="nucleotide sequence ID" value="NZ_KQ947984.1"/>
</dbReference>
<protein>
    <submittedName>
        <fullName evidence="1">Uncharacterized protein</fullName>
    </submittedName>
</protein>
<comment type="caution">
    <text evidence="1">The sequence shown here is derived from an EMBL/GenBank/DDBJ whole genome shotgun (WGS) entry which is preliminary data.</text>
</comment>
<gene>
    <name evidence="1" type="ORF">AQI70_02745</name>
</gene>
<evidence type="ECO:0000313" key="1">
    <source>
        <dbReference type="EMBL" id="KUM82242.1"/>
    </source>
</evidence>
<evidence type="ECO:0000313" key="2">
    <source>
        <dbReference type="Proteomes" id="UP000054024"/>
    </source>
</evidence>
<accession>A0A117PM78</accession>
<reference evidence="1 2" key="1">
    <citation type="submission" date="2015-10" db="EMBL/GenBank/DDBJ databases">
        <title>Draft genome sequence of Streptomyces curacoi DSM 40107, type strain for the species Streptomyces curacoi.</title>
        <authorList>
            <person name="Ruckert C."/>
            <person name="Winkler A."/>
            <person name="Kalinowski J."/>
            <person name="Kampfer P."/>
            <person name="Glaeser S."/>
        </authorList>
    </citation>
    <scope>NUCLEOTIDE SEQUENCE [LARGE SCALE GENOMIC DNA]</scope>
    <source>
        <strain evidence="1 2">DSM 40107</strain>
    </source>
</reference>
<proteinExistence type="predicted"/>
<keyword evidence="2" id="KW-1185">Reference proteome</keyword>
<dbReference type="Proteomes" id="UP000054024">
    <property type="component" value="Unassembled WGS sequence"/>
</dbReference>
<name>A0A117PM78_9ACTN</name>
<sequence>MPRRRPGSLRAAQWLRQGARWWDTPAPDRIHGLSARTSLAVHRHEALSADYFVFPGVTDHALRRYEAFLRPAGRKPRYPYGDDCGCRGCSLRDVRHARDVLGTVLRNLPPRDRAELARTVAALDAEYRARTLPDPLADRRLRWWHRRLQGCPFTQSGRT</sequence>
<organism evidence="1 2">
    <name type="scientific">Streptomyces curacoi</name>
    <dbReference type="NCBI Taxonomy" id="146536"/>
    <lineage>
        <taxon>Bacteria</taxon>
        <taxon>Bacillati</taxon>
        <taxon>Actinomycetota</taxon>
        <taxon>Actinomycetes</taxon>
        <taxon>Kitasatosporales</taxon>
        <taxon>Streptomycetaceae</taxon>
        <taxon>Streptomyces</taxon>
    </lineage>
</organism>